<accession>A0A6J6GD12</accession>
<reference evidence="2" key="1">
    <citation type="submission" date="2020-05" db="EMBL/GenBank/DDBJ databases">
        <authorList>
            <person name="Chiriac C."/>
            <person name="Salcher M."/>
            <person name="Ghai R."/>
            <person name="Kavagutti S V."/>
        </authorList>
    </citation>
    <scope>NUCLEOTIDE SEQUENCE</scope>
</reference>
<dbReference type="InterPro" id="IPR018306">
    <property type="entry name" value="Phage_T5_Orf172_DNA-bd"/>
</dbReference>
<feature type="domain" description="Bacteriophage T5 Orf172 DNA-binding" evidence="1">
    <location>
        <begin position="17"/>
        <end position="101"/>
    </location>
</feature>
<dbReference type="EMBL" id="CAEZSR010000302">
    <property type="protein sequence ID" value="CAB4599111.1"/>
    <property type="molecule type" value="Genomic_DNA"/>
</dbReference>
<sequence>MYALPHYLRYPFDPASGHTLLKVGHSSRDVIRRFSGQVRTTALPEDPVLLRIYPVPDDESIAVERRFHMMLESADHDRSRARMGGTEWFCTTVRFLDAIAGLMKLEVRVISDLADIE</sequence>
<dbReference type="Pfam" id="PF10544">
    <property type="entry name" value="T5orf172"/>
    <property type="match status" value="1"/>
</dbReference>
<evidence type="ECO:0000259" key="1">
    <source>
        <dbReference type="Pfam" id="PF10544"/>
    </source>
</evidence>
<proteinExistence type="predicted"/>
<gene>
    <name evidence="2" type="ORF">UFOPK1493_04199</name>
</gene>
<dbReference type="AlphaFoldDB" id="A0A6J6GD12"/>
<protein>
    <submittedName>
        <fullName evidence="2">Unannotated protein</fullName>
    </submittedName>
</protein>
<name>A0A6J6GD12_9ZZZZ</name>
<organism evidence="2">
    <name type="scientific">freshwater metagenome</name>
    <dbReference type="NCBI Taxonomy" id="449393"/>
    <lineage>
        <taxon>unclassified sequences</taxon>
        <taxon>metagenomes</taxon>
        <taxon>ecological metagenomes</taxon>
    </lineage>
</organism>
<evidence type="ECO:0000313" key="2">
    <source>
        <dbReference type="EMBL" id="CAB4599111.1"/>
    </source>
</evidence>